<gene>
    <name evidence="3" type="ORF">GSPATT00021253001</name>
</gene>
<reference evidence="3 4" key="1">
    <citation type="journal article" date="2006" name="Nature">
        <title>Global trends of whole-genome duplications revealed by the ciliate Paramecium tetraurelia.</title>
        <authorList>
            <consortium name="Genoscope"/>
            <person name="Aury J.-M."/>
            <person name="Jaillon O."/>
            <person name="Duret L."/>
            <person name="Noel B."/>
            <person name="Jubin C."/>
            <person name="Porcel B.M."/>
            <person name="Segurens B."/>
            <person name="Daubin V."/>
            <person name="Anthouard V."/>
            <person name="Aiach N."/>
            <person name="Arnaiz O."/>
            <person name="Billaut A."/>
            <person name="Beisson J."/>
            <person name="Blanc I."/>
            <person name="Bouhouche K."/>
            <person name="Camara F."/>
            <person name="Duharcourt S."/>
            <person name="Guigo R."/>
            <person name="Gogendeau D."/>
            <person name="Katinka M."/>
            <person name="Keller A.-M."/>
            <person name="Kissmehl R."/>
            <person name="Klotz C."/>
            <person name="Koll F."/>
            <person name="Le Moue A."/>
            <person name="Lepere C."/>
            <person name="Malinsky S."/>
            <person name="Nowacki M."/>
            <person name="Nowak J.K."/>
            <person name="Plattner H."/>
            <person name="Poulain J."/>
            <person name="Ruiz F."/>
            <person name="Serrano V."/>
            <person name="Zagulski M."/>
            <person name="Dessen P."/>
            <person name="Betermier M."/>
            <person name="Weissenbach J."/>
            <person name="Scarpelli C."/>
            <person name="Schachter V."/>
            <person name="Sperling L."/>
            <person name="Meyer E."/>
            <person name="Cohen J."/>
            <person name="Wincker P."/>
        </authorList>
    </citation>
    <scope>NUCLEOTIDE SEQUENCE [LARGE SCALE GENOMIC DNA]</scope>
    <source>
        <strain evidence="3 4">Stock d4-2</strain>
    </source>
</reference>
<dbReference type="InParanoid" id="A0DX54"/>
<dbReference type="InterPro" id="IPR013041">
    <property type="entry name" value="Clathrin_app_Ig-like_sf"/>
</dbReference>
<feature type="compositionally biased region" description="Low complexity" evidence="2">
    <location>
        <begin position="524"/>
        <end position="534"/>
    </location>
</feature>
<name>A0DX54_PARTE</name>
<evidence type="ECO:0000256" key="2">
    <source>
        <dbReference type="SAM" id="MobiDB-lite"/>
    </source>
</evidence>
<feature type="region of interest" description="Disordered" evidence="2">
    <location>
        <begin position="201"/>
        <end position="244"/>
    </location>
</feature>
<proteinExistence type="predicted"/>
<evidence type="ECO:0000313" key="3">
    <source>
        <dbReference type="EMBL" id="CAK87621.1"/>
    </source>
</evidence>
<feature type="compositionally biased region" description="Basic and acidic residues" evidence="2">
    <location>
        <begin position="392"/>
        <end position="523"/>
    </location>
</feature>
<dbReference type="SUPFAM" id="SSF49348">
    <property type="entry name" value="Clathrin adaptor appendage domain"/>
    <property type="match status" value="1"/>
</dbReference>
<evidence type="ECO:0000256" key="1">
    <source>
        <dbReference type="SAM" id="Coils"/>
    </source>
</evidence>
<protein>
    <recommendedName>
        <fullName evidence="5">VHS domain-containing protein</fullName>
    </recommendedName>
</protein>
<dbReference type="eggNOG" id="ENOG502QQWT">
    <property type="taxonomic scope" value="Eukaryota"/>
</dbReference>
<accession>A0DX54</accession>
<dbReference type="RefSeq" id="XP_001455018.1">
    <property type="nucleotide sequence ID" value="XM_001454981.2"/>
</dbReference>
<feature type="coiled-coil region" evidence="1">
    <location>
        <begin position="622"/>
        <end position="748"/>
    </location>
</feature>
<keyword evidence="1" id="KW-0175">Coiled coil</keyword>
<dbReference type="HOGENOM" id="CLU_256099_0_0_1"/>
<dbReference type="GeneID" id="5040803"/>
<dbReference type="KEGG" id="ptm:GSPATT00021253001"/>
<sequence length="1374" mass="162013">MQQITPEFIMLCLVTQEDYKNARAIKQAVQDNQEPIFEIICTTIKEVLKWDNNRNVHAPLARLLALRLSKDLIDISNMRFINKFEDITLDSLRFYAEFGGPLNDQNRGFNLFGENLEKDTRSYGTSLVRLAMECIKAWALFFPQYPQGGPTKFIQLYMDLERKGYKFINWTYYKPEFINQHTSPDFPRTVDLLKSNGGNGQNVVNTGGIQPMKQASSNQPPQTQQLGNIQNQTPGQATPGNPKVGIVKKSSLVIDRCRKLIDEVGDICSHNLLCDPQLFHDLRSEVMAKTQEMDIMVNELIDYDEEDLAGEVMLEMDNLQTLEKDLGSLNIQTNAEFRKKYMKNKPDYAAQKKIIEDEKERQRLLDQAKQQQLIIDEQQKVIENDRKEQERLRKLKEESERLEEERKKKEEQQRQEEERKKKEEQDRQNEERKRKEEQDRQNEEKRRKEQEDQRLQEEEKKNRELKKRQEDEAREKKRIQDLEEQKKLKQIQEEEERQKKLQQQEEDQKKQREQEEEQKRIHQEQNQQKQQQQIVLDNSDSKKAQELIGATKIQNSSISQGEQIFITNQFQPPVDQSKVQMKNLKPISQSSLGLKPQPQYQKIKGDVSGAPDLIQENHQQINQFDMKQLEILQQQVENLQRDKGQLQKQLEDEENRNKKLKEDVYSLNGGGNRIQEDLRSLQTKFDQLQQEKVLIQNQLQQNQQQFNEYKLNSERLKQQQKDQNDLELNNYKIERQHLFSEKQALIRQLEQNKAQQANHGEIQDKQFQNEQLIAQQKREIETLKLDKEILQKSLQKEIDLSKIKLNDQQTFSDTLNNQLNLYKTQLEKSQKDYLILQESQKKSNDELLQQVFEARKENLSTKQQLNSIQLQLSDKEAEQKQLQQSYQAAQKENQQLKRNLEAAQQQIDQFIQKNMDNRSSTLLQQKLQQKLDEIDKLKEDHKIALKEKDEYYKQRIDDLTQDRQKLQKDVFELQQQAQQNQLAAIEAIQKQAQLQLKIPSKNHTKSQVSELESIQQQQINQQIEISEVKANANHSIKEVNAGLDNNPIVQIQCPIAVFKHFPKNRKFYPEQVPQKPKNINPESLDLIFPYSSPEDYFNNKPQKSRKGKVIQQNQNFDDISHLNRDNVTFFKQRCLGSQGILYEDYGIQFGLLYQTQVAQNKTYFTYGLYVSNSQGAKQDFTVQFLEVEKFQQFWASPLEFSKTLDEDSNELIEILIGSNKIPYQILTLQISHFETHPFQIYIPNHICQQIIYREIKVSEFKNKWKSQISNQIRTPLLNLNKGVMKDIYNFQKQMPKTIILNNNKINDFEMGIDEIKLGGLGYVLDISFLIKFEILPNDKICIYLSFESKFTTKRQILEQILNGYAFILGDGKSL</sequence>
<dbReference type="PANTHER" id="PTHR23197:SF11">
    <property type="entry name" value="RE03558P"/>
    <property type="match status" value="1"/>
</dbReference>
<feature type="region of interest" description="Disordered" evidence="2">
    <location>
        <begin position="392"/>
        <end position="540"/>
    </location>
</feature>
<evidence type="ECO:0000313" key="4">
    <source>
        <dbReference type="Proteomes" id="UP000000600"/>
    </source>
</evidence>
<feature type="coiled-coil region" evidence="1">
    <location>
        <begin position="865"/>
        <end position="983"/>
    </location>
</feature>
<keyword evidence="4" id="KW-1185">Reference proteome</keyword>
<feature type="coiled-coil region" evidence="1">
    <location>
        <begin position="773"/>
        <end position="832"/>
    </location>
</feature>
<evidence type="ECO:0008006" key="5">
    <source>
        <dbReference type="Google" id="ProtNLM"/>
    </source>
</evidence>
<dbReference type="PANTHER" id="PTHR23197">
    <property type="entry name" value="TARSH-RELATED FIBRONECTIN DOMAIN-CONTAINING"/>
    <property type="match status" value="1"/>
</dbReference>
<dbReference type="STRING" id="5888.A0DX54"/>
<dbReference type="EMBL" id="CT868629">
    <property type="protein sequence ID" value="CAK87621.1"/>
    <property type="molecule type" value="Genomic_DNA"/>
</dbReference>
<organism evidence="3 4">
    <name type="scientific">Paramecium tetraurelia</name>
    <dbReference type="NCBI Taxonomy" id="5888"/>
    <lineage>
        <taxon>Eukaryota</taxon>
        <taxon>Sar</taxon>
        <taxon>Alveolata</taxon>
        <taxon>Ciliophora</taxon>
        <taxon>Intramacronucleata</taxon>
        <taxon>Oligohymenophorea</taxon>
        <taxon>Peniculida</taxon>
        <taxon>Parameciidae</taxon>
        <taxon>Paramecium</taxon>
    </lineage>
</organism>
<dbReference type="OrthoDB" id="309435at2759"/>
<feature type="compositionally biased region" description="Polar residues" evidence="2">
    <location>
        <begin position="213"/>
        <end position="239"/>
    </location>
</feature>
<dbReference type="Proteomes" id="UP000000600">
    <property type="component" value="Unassembled WGS sequence"/>
</dbReference>
<dbReference type="OMA" id="LPNDKIC"/>